<gene>
    <name evidence="1" type="ORF">TSOC_013589</name>
</gene>
<dbReference type="Pfam" id="PF10014">
    <property type="entry name" value="2OG-Fe_Oxy_2"/>
    <property type="match status" value="1"/>
</dbReference>
<keyword evidence="2" id="KW-1185">Reference proteome</keyword>
<organism evidence="1 2">
    <name type="scientific">Tetrabaena socialis</name>
    <dbReference type="NCBI Taxonomy" id="47790"/>
    <lineage>
        <taxon>Eukaryota</taxon>
        <taxon>Viridiplantae</taxon>
        <taxon>Chlorophyta</taxon>
        <taxon>core chlorophytes</taxon>
        <taxon>Chlorophyceae</taxon>
        <taxon>CS clade</taxon>
        <taxon>Chlamydomonadales</taxon>
        <taxon>Tetrabaenaceae</taxon>
        <taxon>Tetrabaena</taxon>
    </lineage>
</organism>
<evidence type="ECO:0000313" key="1">
    <source>
        <dbReference type="EMBL" id="PNH00583.1"/>
    </source>
</evidence>
<comment type="caution">
    <text evidence="1">The sequence shown here is derived from an EMBL/GenBank/DDBJ whole genome shotgun (WGS) entry which is preliminary data.</text>
</comment>
<sequence>MHRVRKDFRDLTQDPYVAEGFRRKHIVRYRVQKKSDGCPSRTELLELPQQPLFQGKRFNPVHGGIHRAYPLFTPNLHSMMIIKEFVKQTRVQEGACILVQAQRITCTSSQEGQPSVENWHQDDVDEVGILCVTRKNIVGGVSQFCDTQNIVTSSILKEGQFIIFNDAAFRHRVTPINVDINGSSGLRDVLLMSHGGSSEPQNLDLARRQGYLSILYEYLAILVRDGLVHEVHLWNYTRDEQDEIWLRSGRFNKYNLSQFTVKEPPSKGDWSNYYQYYAANRDALFGDDVLIKLDDDVVYIDVAGFAAFIDRRRKEKNHLFAFPNIINNGVCAYYQTMYGFTAGYFEPDELPYDTFYGRVVTDGVLAKRLHEMFLSNVQGFTSRARSLAQPVVVHKMGDRISINFFAVLGKDIGVFADIVSDDEHECTVELTKKHSRQHYIDMSLVIAVNVSALRMATVKNTMENIPHSVF</sequence>
<reference evidence="1 2" key="1">
    <citation type="journal article" date="2017" name="Mol. Biol. Evol.">
        <title>The 4-celled Tetrabaena socialis nuclear genome reveals the essential components for genetic control of cell number at the origin of multicellularity in the volvocine lineage.</title>
        <authorList>
            <person name="Featherston J."/>
            <person name="Arakaki Y."/>
            <person name="Hanschen E.R."/>
            <person name="Ferris P.J."/>
            <person name="Michod R.E."/>
            <person name="Olson B.J.S.C."/>
            <person name="Nozaki H."/>
            <person name="Durand P.M."/>
        </authorList>
    </citation>
    <scope>NUCLEOTIDE SEQUENCE [LARGE SCALE GENOMIC DNA]</scope>
    <source>
        <strain evidence="1 2">NIES-571</strain>
    </source>
</reference>
<dbReference type="InterPro" id="IPR018724">
    <property type="entry name" value="2OG-Fe_dioxygenase"/>
</dbReference>
<dbReference type="AlphaFoldDB" id="A0A2J7ZJZ3"/>
<protein>
    <submittedName>
        <fullName evidence="1">Uncharacterized protein</fullName>
    </submittedName>
</protein>
<dbReference type="Gene3D" id="2.60.120.620">
    <property type="entry name" value="q2cbj1_9rhob like domain"/>
    <property type="match status" value="1"/>
</dbReference>
<name>A0A2J7ZJZ3_9CHLO</name>
<dbReference type="GO" id="GO:0051213">
    <property type="term" value="F:dioxygenase activity"/>
    <property type="evidence" value="ECO:0007669"/>
    <property type="project" value="InterPro"/>
</dbReference>
<evidence type="ECO:0000313" key="2">
    <source>
        <dbReference type="Proteomes" id="UP000236333"/>
    </source>
</evidence>
<accession>A0A2J7ZJZ3</accession>
<dbReference type="EMBL" id="PGGS01001293">
    <property type="protein sequence ID" value="PNH00583.1"/>
    <property type="molecule type" value="Genomic_DNA"/>
</dbReference>
<proteinExistence type="predicted"/>
<dbReference type="Proteomes" id="UP000236333">
    <property type="component" value="Unassembled WGS sequence"/>
</dbReference>